<comment type="caution">
    <text evidence="3">The sequence shown here is derived from an EMBL/GenBank/DDBJ whole genome shotgun (WGS) entry which is preliminary data.</text>
</comment>
<evidence type="ECO:0000313" key="3">
    <source>
        <dbReference type="EMBL" id="KAK6538701.1"/>
    </source>
</evidence>
<feature type="compositionally biased region" description="Polar residues" evidence="1">
    <location>
        <begin position="322"/>
        <end position="332"/>
    </location>
</feature>
<keyword evidence="4" id="KW-1185">Reference proteome</keyword>
<feature type="compositionally biased region" description="Basic and acidic residues" evidence="1">
    <location>
        <begin position="797"/>
        <end position="807"/>
    </location>
</feature>
<feature type="chain" id="PRO_5043922936" evidence="2">
    <location>
        <begin position="18"/>
        <end position="807"/>
    </location>
</feature>
<keyword evidence="2" id="KW-0732">Signal</keyword>
<sequence length="807" mass="91867">MRWIIFFTIWWLPIAYGQWAFRFAWDTPYSSSNRNYAPVLNPPRHCTGLTVRDVIIQDHSGYGGSRRLSRHLAGMSITQGGLTLNESDQVPQKPGAEVTIRVATMVRFVGFWSRQRCSHLPTLMIYFHPIPGTRQIADLYALAKGIPNFNLKDYNYGAWAEIPEGPEIFPSIEPGSIVMRLNRPEKDYPAWEGDYVILKDVIAVKPRAQGSHQFKDLAKWGTSDAVPEYRNIWIPKDEWLAQRNEEIPYVPFDISRASTKVFVPGEDYIAHLYGQAGRPQRPNGKIEAPLGKNIPPQGLKESVPGATQAPAGDQTPVKGASGETQGVVNYNQGEGETEILRDKPVDNEKISDFEIESRMLLQALREEEIKAIMKMILTSGPQAMLESLQDMMAELKLAREMNLLTEKELVEVSKKFDDEGYTNRRLAFYLQSYRIGKLRNQLPENEREQWFQRQLKQIRYSWDAPSILITLMLHKMEDLGVLNDESEFDSNGSDPGSLVMDFLQGIEKEVLDVVNAIEHQYQNNPDLIESPASIAEREINRGSFALVLNRIMGLENLDDLEDEESQTETELVSYPPEPLAVLEEPQIEPKTPEELHVEPEMPEISQIEPETLEEPQLEYEVATPELVIHPPFFDENLDQLEFEPSPALSRQPSATQEDSVFIARVEDNRIPEVLTDAQRLQNILDDIDQQPDQPQASFGSAEMELENEEPEQNPGNFIDEQPVVSNTIQTDLLRQLGNGFEPEEDNEIQYSSTTRRRRPGVQYAFNEDSPRGRPMTSFGRPPRSQIQTTEYPSEGRNAMELETNEKA</sequence>
<dbReference type="AlphaFoldDB" id="A0AAV9XAR2"/>
<accession>A0AAV9XAR2</accession>
<protein>
    <submittedName>
        <fullName evidence="3">Uncharacterized protein</fullName>
    </submittedName>
</protein>
<name>A0AAV9XAR2_9PEZI</name>
<organism evidence="3 4">
    <name type="scientific">Orbilia ellipsospora</name>
    <dbReference type="NCBI Taxonomy" id="2528407"/>
    <lineage>
        <taxon>Eukaryota</taxon>
        <taxon>Fungi</taxon>
        <taxon>Dikarya</taxon>
        <taxon>Ascomycota</taxon>
        <taxon>Pezizomycotina</taxon>
        <taxon>Orbiliomycetes</taxon>
        <taxon>Orbiliales</taxon>
        <taxon>Orbiliaceae</taxon>
        <taxon>Orbilia</taxon>
    </lineage>
</organism>
<feature type="region of interest" description="Disordered" evidence="1">
    <location>
        <begin position="687"/>
        <end position="720"/>
    </location>
</feature>
<reference evidence="3 4" key="1">
    <citation type="submission" date="2019-10" db="EMBL/GenBank/DDBJ databases">
        <authorList>
            <person name="Palmer J.M."/>
        </authorList>
    </citation>
    <scope>NUCLEOTIDE SEQUENCE [LARGE SCALE GENOMIC DNA]</scope>
    <source>
        <strain evidence="3 4">TWF694</strain>
    </source>
</reference>
<evidence type="ECO:0000256" key="2">
    <source>
        <dbReference type="SAM" id="SignalP"/>
    </source>
</evidence>
<feature type="region of interest" description="Disordered" evidence="1">
    <location>
        <begin position="736"/>
        <end position="807"/>
    </location>
</feature>
<dbReference type="Proteomes" id="UP001365542">
    <property type="component" value="Unassembled WGS sequence"/>
</dbReference>
<feature type="region of interest" description="Disordered" evidence="1">
    <location>
        <begin position="275"/>
        <end position="332"/>
    </location>
</feature>
<evidence type="ECO:0000256" key="1">
    <source>
        <dbReference type="SAM" id="MobiDB-lite"/>
    </source>
</evidence>
<proteinExistence type="predicted"/>
<feature type="signal peptide" evidence="2">
    <location>
        <begin position="1"/>
        <end position="17"/>
    </location>
</feature>
<gene>
    <name evidence="3" type="ORF">TWF694_010276</name>
</gene>
<evidence type="ECO:0000313" key="4">
    <source>
        <dbReference type="Proteomes" id="UP001365542"/>
    </source>
</evidence>
<dbReference type="EMBL" id="JAVHJO010000007">
    <property type="protein sequence ID" value="KAK6538701.1"/>
    <property type="molecule type" value="Genomic_DNA"/>
</dbReference>